<feature type="compositionally biased region" description="Polar residues" evidence="1">
    <location>
        <begin position="417"/>
        <end position="439"/>
    </location>
</feature>
<name>A0A2J5I059_9EURO</name>
<proteinExistence type="predicted"/>
<feature type="region of interest" description="Disordered" evidence="1">
    <location>
        <begin position="371"/>
        <end position="472"/>
    </location>
</feature>
<evidence type="ECO:0000313" key="2">
    <source>
        <dbReference type="EMBL" id="PLN83146.1"/>
    </source>
</evidence>
<dbReference type="AlphaFoldDB" id="A0A2J5I059"/>
<evidence type="ECO:0000256" key="1">
    <source>
        <dbReference type="SAM" id="MobiDB-lite"/>
    </source>
</evidence>
<sequence>MERTVSRTRQSSKMRPSLSFVFGSQVQKPTFAGVLDNKSPSYDTIDSPIQYQPSSPLISRQKIAPQLEADVRYACSLLVYRIEQGVPAPGAHRASTTSETAVRSAEVRAAQIESKYLTPSVGPEVAKRATKFDSGVVLTQQPSMQTMRNLNSSHSDRRSDAGSVFSRNRCATPGSNTTSAWDTDPSSGKASVKSPRKQSRQQKGPGDCMRSVNGAPAPGVPQTHVDMETLTFLMGPEPDGFQQPPTAGPDDSPEDVEVFLNADATFATGGVPSFCSPQAGLLHPAAPSFGLPNGDALTPPRLPAPTCDAPSTARPPINLAEETDDDVADWSERPEPAVIIDSNGFMHIMTAEEEEERHQTLQQAVLARMNTAPVDSSSQYPQEPAPTVLQQNHSEPEPHHRPRPSTTPSRPSPPPQLSNRPATSRSRLPTSWSTRNKLSMLTKRKSALRTPESSHPDLSECPPLQRQGRPPSMFQRLAGWFGKRRGGTGAGAAAS</sequence>
<dbReference type="EMBL" id="KZ559521">
    <property type="protein sequence ID" value="PLN83146.1"/>
    <property type="molecule type" value="Genomic_DNA"/>
</dbReference>
<accession>A0A2J5I059</accession>
<gene>
    <name evidence="2" type="ORF">BDW42DRAFT_69064</name>
</gene>
<reference evidence="3" key="1">
    <citation type="submission" date="2017-12" db="EMBL/GenBank/DDBJ databases">
        <authorList>
            <consortium name="DOE Joint Genome Institute"/>
            <person name="Mondo S.J."/>
            <person name="Kjaerbolling I."/>
            <person name="Vesth T.C."/>
            <person name="Frisvad J.C."/>
            <person name="Nybo J.L."/>
            <person name="Theobald S."/>
            <person name="Kuo A."/>
            <person name="Bowyer P."/>
            <person name="Matsuda Y."/>
            <person name="Lyhne E.K."/>
            <person name="Kogle M.E."/>
            <person name="Clum A."/>
            <person name="Lipzen A."/>
            <person name="Salamov A."/>
            <person name="Ngan C.Y."/>
            <person name="Daum C."/>
            <person name="Chiniquy J."/>
            <person name="Barry K."/>
            <person name="LaButti K."/>
            <person name="Haridas S."/>
            <person name="Simmons B.A."/>
            <person name="Magnuson J.K."/>
            <person name="Mortensen U.H."/>
            <person name="Larsen T.O."/>
            <person name="Grigoriev I.V."/>
            <person name="Baker S.E."/>
            <person name="Andersen M.R."/>
            <person name="Nordberg H.P."/>
            <person name="Cantor M.N."/>
            <person name="Hua S.X."/>
        </authorList>
    </citation>
    <scope>NUCLEOTIDE SEQUENCE [LARGE SCALE GENOMIC DNA]</scope>
    <source>
        <strain evidence="3">IBT 19404</strain>
    </source>
</reference>
<feature type="compositionally biased region" description="Polar residues" evidence="1">
    <location>
        <begin position="137"/>
        <end position="153"/>
    </location>
</feature>
<organism evidence="2 3">
    <name type="scientific">Aspergillus taichungensis</name>
    <dbReference type="NCBI Taxonomy" id="482145"/>
    <lineage>
        <taxon>Eukaryota</taxon>
        <taxon>Fungi</taxon>
        <taxon>Dikarya</taxon>
        <taxon>Ascomycota</taxon>
        <taxon>Pezizomycotina</taxon>
        <taxon>Eurotiomycetes</taxon>
        <taxon>Eurotiomycetidae</taxon>
        <taxon>Eurotiales</taxon>
        <taxon>Aspergillaceae</taxon>
        <taxon>Aspergillus</taxon>
        <taxon>Aspergillus subgen. Circumdati</taxon>
    </lineage>
</organism>
<dbReference type="Proteomes" id="UP000235023">
    <property type="component" value="Unassembled WGS sequence"/>
</dbReference>
<feature type="region of interest" description="Disordered" evidence="1">
    <location>
        <begin position="136"/>
        <end position="222"/>
    </location>
</feature>
<evidence type="ECO:0000313" key="3">
    <source>
        <dbReference type="Proteomes" id="UP000235023"/>
    </source>
</evidence>
<dbReference type="OrthoDB" id="4188313at2759"/>
<feature type="compositionally biased region" description="Polar residues" evidence="1">
    <location>
        <begin position="173"/>
        <end position="189"/>
    </location>
</feature>
<protein>
    <submittedName>
        <fullName evidence="2">Uncharacterized protein</fullName>
    </submittedName>
</protein>
<keyword evidence="3" id="KW-1185">Reference proteome</keyword>